<dbReference type="Proteomes" id="UP001295469">
    <property type="component" value="Chromosome A02"/>
</dbReference>
<protein>
    <submittedName>
        <fullName evidence="1">(rape) hypothetical protein</fullName>
    </submittedName>
</protein>
<dbReference type="AlphaFoldDB" id="A0A816X871"/>
<sequence length="78" mass="8367">MSFRLGLFVFSSTKRGNNGDSGIYVSIYVPGVSSVVHLPHSSQDESRSIIQCSLSLIPGGGIQSIKRLMGFMAESFSP</sequence>
<evidence type="ECO:0000313" key="1">
    <source>
        <dbReference type="EMBL" id="CAF2143018.1"/>
    </source>
</evidence>
<accession>A0A816X871</accession>
<name>A0A816X871_BRANA</name>
<dbReference type="EMBL" id="HG994356">
    <property type="protein sequence ID" value="CAF2143018.1"/>
    <property type="molecule type" value="Genomic_DNA"/>
</dbReference>
<proteinExistence type="predicted"/>
<gene>
    <name evidence="1" type="ORF">DARMORV10_A02P32400.1</name>
</gene>
<organism evidence="1">
    <name type="scientific">Brassica napus</name>
    <name type="common">Rape</name>
    <dbReference type="NCBI Taxonomy" id="3708"/>
    <lineage>
        <taxon>Eukaryota</taxon>
        <taxon>Viridiplantae</taxon>
        <taxon>Streptophyta</taxon>
        <taxon>Embryophyta</taxon>
        <taxon>Tracheophyta</taxon>
        <taxon>Spermatophyta</taxon>
        <taxon>Magnoliopsida</taxon>
        <taxon>eudicotyledons</taxon>
        <taxon>Gunneridae</taxon>
        <taxon>Pentapetalae</taxon>
        <taxon>rosids</taxon>
        <taxon>malvids</taxon>
        <taxon>Brassicales</taxon>
        <taxon>Brassicaceae</taxon>
        <taxon>Brassiceae</taxon>
        <taxon>Brassica</taxon>
    </lineage>
</organism>
<reference evidence="1" key="1">
    <citation type="submission" date="2021-01" db="EMBL/GenBank/DDBJ databases">
        <authorList>
            <consortium name="Genoscope - CEA"/>
            <person name="William W."/>
        </authorList>
    </citation>
    <scope>NUCLEOTIDE SEQUENCE</scope>
</reference>